<keyword evidence="3" id="KW-0808">Transferase</keyword>
<sequence>MKPTDIKPASLHERNNFDLLRLLLAATVAGFHLWALTSDPAFSLMGRWMDASLAVDGFFVVSGFLVAMSYENSTSLKRYVVKRARRIYPAYLAVISLSALLLVLVSSAPLEAYFDGDWLYYLLSNLLFLNFLAPELPGVFENNRLHEVNGALWTIKIEVMFYLVLPLLVLFMRKIGHWRAIALIYIASVLYSMVMQWIAKHGGGALYLALERQLPGQLAFFMAGTLLFYYFDQFRSKHIWILLTAATVFFAAREWSFLYPFYPLALAVLIIWVATVMPCLGRWGRWGDFSYGIYIWHFPLIQLFVSTGMFDNEPYLGALMWVASLSVCAFLSWHLVERPMLGRSSHYRRAEMN</sequence>
<keyword evidence="3" id="KW-0012">Acyltransferase</keyword>
<feature type="transmembrane region" description="Helical" evidence="1">
    <location>
        <begin position="48"/>
        <end position="68"/>
    </location>
</feature>
<dbReference type="PANTHER" id="PTHR23028:SF53">
    <property type="entry name" value="ACYL_TRANSF_3 DOMAIN-CONTAINING PROTEIN"/>
    <property type="match status" value="1"/>
</dbReference>
<gene>
    <name evidence="3" type="ORF">Ga0123462_0554</name>
</gene>
<feature type="transmembrane region" description="Helical" evidence="1">
    <location>
        <begin position="152"/>
        <end position="171"/>
    </location>
</feature>
<dbReference type="OrthoDB" id="9767863at2"/>
<keyword evidence="1" id="KW-0812">Transmembrane</keyword>
<keyword evidence="1" id="KW-1133">Transmembrane helix</keyword>
<dbReference type="GO" id="GO:0016787">
    <property type="term" value="F:hydrolase activity"/>
    <property type="evidence" value="ECO:0007669"/>
    <property type="project" value="UniProtKB-KW"/>
</dbReference>
<keyword evidence="4" id="KW-1185">Reference proteome</keyword>
<name>A0A2K8L281_9PROT</name>
<dbReference type="Proteomes" id="UP000231637">
    <property type="component" value="Chromosome"/>
</dbReference>
<proteinExistence type="predicted"/>
<feature type="transmembrane region" description="Helical" evidence="1">
    <location>
        <begin position="214"/>
        <end position="231"/>
    </location>
</feature>
<dbReference type="InterPro" id="IPR002656">
    <property type="entry name" value="Acyl_transf_3_dom"/>
</dbReference>
<feature type="transmembrane region" description="Helical" evidence="1">
    <location>
        <begin position="261"/>
        <end position="281"/>
    </location>
</feature>
<organism evidence="3 4">
    <name type="scientific">Mariprofundus ferrinatatus</name>
    <dbReference type="NCBI Taxonomy" id="1921087"/>
    <lineage>
        <taxon>Bacteria</taxon>
        <taxon>Pseudomonadati</taxon>
        <taxon>Pseudomonadota</taxon>
        <taxon>Candidatius Mariprofundia</taxon>
        <taxon>Mariprofundales</taxon>
        <taxon>Mariprofundaceae</taxon>
        <taxon>Mariprofundus</taxon>
    </lineage>
</organism>
<dbReference type="InterPro" id="IPR050879">
    <property type="entry name" value="Acyltransferase_3"/>
</dbReference>
<protein>
    <submittedName>
        <fullName evidence="3">Peptidoglycan/LPS O-acetylase OafA/YrhL, contains acyltransferase and SGNH-hydrolase domains</fullName>
    </submittedName>
</protein>
<evidence type="ECO:0000313" key="4">
    <source>
        <dbReference type="Proteomes" id="UP000231637"/>
    </source>
</evidence>
<dbReference type="Pfam" id="PF01757">
    <property type="entry name" value="Acyl_transf_3"/>
    <property type="match status" value="1"/>
</dbReference>
<accession>A0A2K8L281</accession>
<dbReference type="GO" id="GO:0016747">
    <property type="term" value="F:acyltransferase activity, transferring groups other than amino-acyl groups"/>
    <property type="evidence" value="ECO:0007669"/>
    <property type="project" value="InterPro"/>
</dbReference>
<feature type="transmembrane region" description="Helical" evidence="1">
    <location>
        <begin position="178"/>
        <end position="199"/>
    </location>
</feature>
<dbReference type="GO" id="GO:0016020">
    <property type="term" value="C:membrane"/>
    <property type="evidence" value="ECO:0007669"/>
    <property type="project" value="TreeGrafter"/>
</dbReference>
<evidence type="ECO:0000313" key="3">
    <source>
        <dbReference type="EMBL" id="ATX81425.1"/>
    </source>
</evidence>
<feature type="transmembrane region" description="Helical" evidence="1">
    <location>
        <begin position="88"/>
        <end position="106"/>
    </location>
</feature>
<feature type="domain" description="Acyltransferase 3" evidence="2">
    <location>
        <begin position="15"/>
        <end position="332"/>
    </location>
</feature>
<dbReference type="GO" id="GO:0000271">
    <property type="term" value="P:polysaccharide biosynthetic process"/>
    <property type="evidence" value="ECO:0007669"/>
    <property type="project" value="TreeGrafter"/>
</dbReference>
<dbReference type="AlphaFoldDB" id="A0A2K8L281"/>
<feature type="transmembrane region" description="Helical" evidence="1">
    <location>
        <begin position="293"/>
        <end position="310"/>
    </location>
</feature>
<dbReference type="EMBL" id="CP018800">
    <property type="protein sequence ID" value="ATX81425.1"/>
    <property type="molecule type" value="Genomic_DNA"/>
</dbReference>
<evidence type="ECO:0000259" key="2">
    <source>
        <dbReference type="Pfam" id="PF01757"/>
    </source>
</evidence>
<feature type="transmembrane region" description="Helical" evidence="1">
    <location>
        <begin position="20"/>
        <end position="36"/>
    </location>
</feature>
<dbReference type="PANTHER" id="PTHR23028">
    <property type="entry name" value="ACETYLTRANSFERASE"/>
    <property type="match status" value="1"/>
</dbReference>
<dbReference type="KEGG" id="mfn:Ga0123462_0554"/>
<reference evidence="3 4" key="1">
    <citation type="submission" date="2016-12" db="EMBL/GenBank/DDBJ databases">
        <title>Isolation and genomic insights into novel planktonic Zetaproteobacteria from stratified waters of the Chesapeake Bay.</title>
        <authorList>
            <person name="McAllister S.M."/>
            <person name="Kato S."/>
            <person name="Chan C.S."/>
            <person name="Chiu B.K."/>
            <person name="Field E.K."/>
        </authorList>
    </citation>
    <scope>NUCLEOTIDE SEQUENCE [LARGE SCALE GENOMIC DNA]</scope>
    <source>
        <strain evidence="3 4">CP-8</strain>
    </source>
</reference>
<feature type="transmembrane region" description="Helical" evidence="1">
    <location>
        <begin position="316"/>
        <end position="336"/>
    </location>
</feature>
<dbReference type="RefSeq" id="WP_100264890.1">
    <property type="nucleotide sequence ID" value="NZ_CP018800.1"/>
</dbReference>
<keyword evidence="1" id="KW-0472">Membrane</keyword>
<evidence type="ECO:0000256" key="1">
    <source>
        <dbReference type="SAM" id="Phobius"/>
    </source>
</evidence>
<keyword evidence="3" id="KW-0378">Hydrolase</keyword>
<feature type="transmembrane region" description="Helical" evidence="1">
    <location>
        <begin position="238"/>
        <end position="255"/>
    </location>
</feature>